<dbReference type="Pfam" id="PF13522">
    <property type="entry name" value="GATase_6"/>
    <property type="match status" value="1"/>
</dbReference>
<sequence length="609" mass="68758">MCGIVAAVTQRNIINFLLHSIQRLEYRGYDSSGLALIDQNNKFVRVRSIGKVNQLIKKTKNKKLFGKIGLAHTRWATHGKVSEENAHPHVSSHISIVHNGVIENSFKIKSFLKEQGYIFYSDTDTEVIVHLLHWEQKKTGKSLLEIMNHSLTQLKGNYSMVVMDSNNSSKLIAVCSGSPLIIGLGIGENFIASDQIALLSVTKNFIYLKEGDIAIVQSEKIKIFNKNRSIAQRKIITSDVQYEYIKKGKYKYYMEKEIYEQPKSIRNTLKNRLKNNETIYFSELGIKEKNIFSHLEHIHMVACGTSYHAAMVAKHWFESLANIPCDVEVASEFSSRKLAVRKKSFFVTLSQSGETADTLTALRISKKLGYLGNLTICNMKGSSLVQESDNYLLTKAGVEIGVASTKSFTTQLTVLLMLVAKIVSIKKKENNIEKKIVKILTILPRRIEEILKKNKQIQDIAKKLHNKKHMLFLGRSDQYPIAMEGALKLKEIAYIHAEAYLSGELKHGPLALIDKDIPIIITAPKNSLLEKTKKTIQEICARGGLIYVFSNEEINLETNITSLKVPYVEEIIAPIFYTIPLQLLAYYIALIKGTNIDQPRNLAKSVTVE</sequence>
<feature type="domain" description="Glutamine amidotransferase type-2" evidence="11">
    <location>
        <begin position="2"/>
        <end position="219"/>
    </location>
</feature>
<dbReference type="FunFam" id="3.40.50.10490:FF:000002">
    <property type="entry name" value="Glutamine--fructose-6-phosphate aminotransferase [isomerizing]"/>
    <property type="match status" value="1"/>
</dbReference>
<dbReference type="GO" id="GO:0006487">
    <property type="term" value="P:protein N-linked glycosylation"/>
    <property type="evidence" value="ECO:0007669"/>
    <property type="project" value="TreeGrafter"/>
</dbReference>
<dbReference type="RefSeq" id="WP_053940020.1">
    <property type="nucleotide sequence ID" value="NZ_CP009253.1"/>
</dbReference>
<evidence type="ECO:0000256" key="5">
    <source>
        <dbReference type="ARBA" id="ARBA00022490"/>
    </source>
</evidence>
<evidence type="ECO:0000259" key="12">
    <source>
        <dbReference type="PROSITE" id="PS51464"/>
    </source>
</evidence>
<evidence type="ECO:0000256" key="6">
    <source>
        <dbReference type="ARBA" id="ARBA00022576"/>
    </source>
</evidence>
<dbReference type="STRING" id="1265350.IX46_00135"/>
<dbReference type="AlphaFoldDB" id="A0A0M4HDQ7"/>
<evidence type="ECO:0000313" key="14">
    <source>
        <dbReference type="Proteomes" id="UP000066321"/>
    </source>
</evidence>
<name>A0A0M4HDQ7_9GAMM</name>
<dbReference type="PROSITE" id="PS51464">
    <property type="entry name" value="SIS"/>
    <property type="match status" value="2"/>
</dbReference>
<evidence type="ECO:0000256" key="4">
    <source>
        <dbReference type="ARBA" id="ARBA00016090"/>
    </source>
</evidence>
<keyword evidence="8" id="KW-0677">Repeat</keyword>
<comment type="subcellular location">
    <subcellularLocation>
        <location evidence="2 10">Cytoplasm</location>
    </subcellularLocation>
</comment>
<evidence type="ECO:0000259" key="11">
    <source>
        <dbReference type="PROSITE" id="PS51278"/>
    </source>
</evidence>
<evidence type="ECO:0000256" key="9">
    <source>
        <dbReference type="ARBA" id="ARBA00022962"/>
    </source>
</evidence>
<comment type="function">
    <text evidence="10">Catalyzes the first step in hexosamine metabolism, converting fructose-6P into glucosamine-6P using glutamine as a nitrogen source.</text>
</comment>
<evidence type="ECO:0000256" key="3">
    <source>
        <dbReference type="ARBA" id="ARBA00012916"/>
    </source>
</evidence>
<feature type="domain" description="SIS" evidence="12">
    <location>
        <begin position="460"/>
        <end position="599"/>
    </location>
</feature>
<keyword evidence="5 10" id="KW-0963">Cytoplasm</keyword>
<dbReference type="GO" id="GO:0006047">
    <property type="term" value="P:UDP-N-acetylglucosamine metabolic process"/>
    <property type="evidence" value="ECO:0007669"/>
    <property type="project" value="TreeGrafter"/>
</dbReference>
<dbReference type="GO" id="GO:0005975">
    <property type="term" value="P:carbohydrate metabolic process"/>
    <property type="evidence" value="ECO:0007669"/>
    <property type="project" value="UniProtKB-UniRule"/>
</dbReference>
<proteinExistence type="inferred from homology"/>
<gene>
    <name evidence="10" type="primary">glmS</name>
    <name evidence="13" type="ORF">IX46_00135</name>
</gene>
<dbReference type="Gene3D" id="3.60.20.10">
    <property type="entry name" value="Glutamine Phosphoribosylpyrophosphate, subunit 1, domain 1"/>
    <property type="match status" value="1"/>
</dbReference>
<dbReference type="GO" id="GO:0046349">
    <property type="term" value="P:amino sugar biosynthetic process"/>
    <property type="evidence" value="ECO:0007669"/>
    <property type="project" value="UniProtKB-ARBA"/>
</dbReference>
<dbReference type="InterPro" id="IPR001347">
    <property type="entry name" value="SIS_dom"/>
</dbReference>
<evidence type="ECO:0000256" key="10">
    <source>
        <dbReference type="HAMAP-Rule" id="MF_00164"/>
    </source>
</evidence>
<dbReference type="InterPro" id="IPR035490">
    <property type="entry name" value="GlmS/FrlB_SIS"/>
</dbReference>
<dbReference type="InterPro" id="IPR035466">
    <property type="entry name" value="GlmS/AgaS_SIS"/>
</dbReference>
<keyword evidence="7 10" id="KW-0808">Transferase</keyword>
<dbReference type="KEGG" id="baph:IX46_00135"/>
<dbReference type="GO" id="GO:0004360">
    <property type="term" value="F:glutamine-fructose-6-phosphate transaminase (isomerizing) activity"/>
    <property type="evidence" value="ECO:0007669"/>
    <property type="project" value="UniProtKB-UniRule"/>
</dbReference>
<dbReference type="EC" id="2.6.1.16" evidence="3 10"/>
<dbReference type="InterPro" id="IPR047084">
    <property type="entry name" value="GFAT_N"/>
</dbReference>
<feature type="active site" description="Nucleophile; for GATase activity" evidence="10">
    <location>
        <position position="2"/>
    </location>
</feature>
<dbReference type="Pfam" id="PF01380">
    <property type="entry name" value="SIS"/>
    <property type="match status" value="2"/>
</dbReference>
<dbReference type="PANTHER" id="PTHR10937:SF0">
    <property type="entry name" value="GLUTAMINE--FRUCTOSE-6-PHOSPHATE TRANSAMINASE (ISOMERIZING)"/>
    <property type="match status" value="1"/>
</dbReference>
<dbReference type="InterPro" id="IPR005855">
    <property type="entry name" value="GFAT"/>
</dbReference>
<dbReference type="CDD" id="cd05008">
    <property type="entry name" value="SIS_GlmS_GlmD_1"/>
    <property type="match status" value="1"/>
</dbReference>
<dbReference type="SUPFAM" id="SSF53697">
    <property type="entry name" value="SIS domain"/>
    <property type="match status" value="1"/>
</dbReference>
<dbReference type="EMBL" id="CP009253">
    <property type="protein sequence ID" value="ALD14998.1"/>
    <property type="molecule type" value="Genomic_DNA"/>
</dbReference>
<feature type="initiator methionine" description="Removed" evidence="10">
    <location>
        <position position="1"/>
    </location>
</feature>
<dbReference type="NCBIfam" id="NF001484">
    <property type="entry name" value="PRK00331.1"/>
    <property type="match status" value="1"/>
</dbReference>
<comment type="subunit">
    <text evidence="10">Homodimer.</text>
</comment>
<dbReference type="FunFam" id="3.60.20.10:FF:000006">
    <property type="entry name" value="Glutamine--fructose-6-phosphate aminotransferase [isomerizing]"/>
    <property type="match status" value="1"/>
</dbReference>
<dbReference type="HAMAP" id="MF_00164">
    <property type="entry name" value="GlmS"/>
    <property type="match status" value="1"/>
</dbReference>
<dbReference type="CDD" id="cd00714">
    <property type="entry name" value="GFAT"/>
    <property type="match status" value="1"/>
</dbReference>
<dbReference type="Gene3D" id="3.40.50.10490">
    <property type="entry name" value="Glucose-6-phosphate isomerase like protein, domain 1"/>
    <property type="match status" value="2"/>
</dbReference>
<dbReference type="PANTHER" id="PTHR10937">
    <property type="entry name" value="GLUCOSAMINE--FRUCTOSE-6-PHOSPHATE AMINOTRANSFERASE, ISOMERIZING"/>
    <property type="match status" value="1"/>
</dbReference>
<organism evidence="13 14">
    <name type="scientific">Buchnera aphidicola</name>
    <name type="common">Aphis glycines</name>
    <dbReference type="NCBI Taxonomy" id="1265350"/>
    <lineage>
        <taxon>Bacteria</taxon>
        <taxon>Pseudomonadati</taxon>
        <taxon>Pseudomonadota</taxon>
        <taxon>Gammaproteobacteria</taxon>
        <taxon>Enterobacterales</taxon>
        <taxon>Erwiniaceae</taxon>
        <taxon>Buchnera</taxon>
    </lineage>
</organism>
<feature type="active site" description="For Fru-6P isomerization activity" evidence="10">
    <location>
        <position position="604"/>
    </location>
</feature>
<dbReference type="Proteomes" id="UP000066321">
    <property type="component" value="Chromosome"/>
</dbReference>
<keyword evidence="9" id="KW-0315">Glutamine amidotransferase</keyword>
<evidence type="ECO:0000313" key="13">
    <source>
        <dbReference type="EMBL" id="ALD14998.1"/>
    </source>
</evidence>
<dbReference type="InterPro" id="IPR017932">
    <property type="entry name" value="GATase_2_dom"/>
</dbReference>
<accession>A0A0M4HDQ7</accession>
<evidence type="ECO:0000256" key="7">
    <source>
        <dbReference type="ARBA" id="ARBA00022679"/>
    </source>
</evidence>
<evidence type="ECO:0000256" key="1">
    <source>
        <dbReference type="ARBA" id="ARBA00001031"/>
    </source>
</evidence>
<feature type="domain" description="SIS" evidence="12">
    <location>
        <begin position="287"/>
        <end position="428"/>
    </location>
</feature>
<dbReference type="GO" id="GO:0006002">
    <property type="term" value="P:fructose 6-phosphate metabolic process"/>
    <property type="evidence" value="ECO:0007669"/>
    <property type="project" value="TreeGrafter"/>
</dbReference>
<dbReference type="FunFam" id="3.40.50.10490:FF:000001">
    <property type="entry name" value="Glutamine--fructose-6-phosphate aminotransferase [isomerizing]"/>
    <property type="match status" value="1"/>
</dbReference>
<dbReference type="InterPro" id="IPR046348">
    <property type="entry name" value="SIS_dom_sf"/>
</dbReference>
<dbReference type="NCBIfam" id="TIGR01135">
    <property type="entry name" value="glmS"/>
    <property type="match status" value="1"/>
</dbReference>
<dbReference type="PROSITE" id="PS51278">
    <property type="entry name" value="GATASE_TYPE_2"/>
    <property type="match status" value="1"/>
</dbReference>
<dbReference type="GO" id="GO:0097367">
    <property type="term" value="F:carbohydrate derivative binding"/>
    <property type="evidence" value="ECO:0007669"/>
    <property type="project" value="InterPro"/>
</dbReference>
<protein>
    <recommendedName>
        <fullName evidence="4 10">Glutamine--fructose-6-phosphate aminotransferase [isomerizing]</fullName>
        <ecNumber evidence="3 10">2.6.1.16</ecNumber>
    </recommendedName>
    <alternativeName>
        <fullName evidence="10">D-fructose-6-phosphate amidotransferase</fullName>
    </alternativeName>
    <alternativeName>
        <fullName evidence="10">GFAT</fullName>
    </alternativeName>
    <alternativeName>
        <fullName evidence="10">Glucosamine-6-phosphate synthase</fullName>
    </alternativeName>
    <alternativeName>
        <fullName evidence="10">Hexosephosphate aminotransferase</fullName>
    </alternativeName>
    <alternativeName>
        <fullName evidence="10">L-glutamine--D-fructose-6-phosphate amidotransferase</fullName>
    </alternativeName>
</protein>
<dbReference type="PATRIC" id="fig|1265350.3.peg.26"/>
<dbReference type="CDD" id="cd05009">
    <property type="entry name" value="SIS_GlmS_GlmD_2"/>
    <property type="match status" value="1"/>
</dbReference>
<dbReference type="GO" id="GO:0005829">
    <property type="term" value="C:cytosol"/>
    <property type="evidence" value="ECO:0007669"/>
    <property type="project" value="TreeGrafter"/>
</dbReference>
<evidence type="ECO:0000256" key="2">
    <source>
        <dbReference type="ARBA" id="ARBA00004496"/>
    </source>
</evidence>
<reference evidence="13 14" key="1">
    <citation type="journal article" date="2015" name="J Genomics">
        <title>Whole Genome Sequence of the Soybean Aphid Endosymbiont Buchnera aphidicola and Genetic Differentiation among Biotype-Specific Strains.</title>
        <authorList>
            <person name="Cassone B.J."/>
            <person name="Wenger J.A."/>
            <person name="Michel A.P."/>
        </authorList>
    </citation>
    <scope>NUCLEOTIDE SEQUENCE [LARGE SCALE GENOMIC DNA]</scope>
    <source>
        <strain evidence="13 14">BAg</strain>
    </source>
</reference>
<dbReference type="InterPro" id="IPR029055">
    <property type="entry name" value="Ntn_hydrolases_N"/>
</dbReference>
<dbReference type="OrthoDB" id="9761808at2"/>
<comment type="catalytic activity">
    <reaction evidence="1 10">
        <text>D-fructose 6-phosphate + L-glutamine = D-glucosamine 6-phosphate + L-glutamate</text>
        <dbReference type="Rhea" id="RHEA:13237"/>
        <dbReference type="ChEBI" id="CHEBI:29985"/>
        <dbReference type="ChEBI" id="CHEBI:58359"/>
        <dbReference type="ChEBI" id="CHEBI:58725"/>
        <dbReference type="ChEBI" id="CHEBI:61527"/>
        <dbReference type="EC" id="2.6.1.16"/>
    </reaction>
</comment>
<dbReference type="SUPFAM" id="SSF56235">
    <property type="entry name" value="N-terminal nucleophile aminohydrolases (Ntn hydrolases)"/>
    <property type="match status" value="1"/>
</dbReference>
<keyword evidence="6 10" id="KW-0032">Aminotransferase</keyword>
<evidence type="ECO:0000256" key="8">
    <source>
        <dbReference type="ARBA" id="ARBA00022737"/>
    </source>
</evidence>